<feature type="compositionally biased region" description="Low complexity" evidence="5">
    <location>
        <begin position="144"/>
        <end position="155"/>
    </location>
</feature>
<gene>
    <name evidence="7" type="ORF">GCM10022419_040740</name>
</gene>
<feature type="domain" description="HTH tetR-type" evidence="6">
    <location>
        <begin position="55"/>
        <end position="114"/>
    </location>
</feature>
<keyword evidence="1" id="KW-0805">Transcription regulation</keyword>
<sequence length="164" mass="17463">MEHVVAAGRRRVPAVVAGEVGDGERQPVARIGGGGERGHDGGLPGRVADGRADARRKREAVLVAAVEVFAERGIEIALDEVARRAGVGIATLYRHFPTREALIAGAYVREIGLLCDGVDDLLAAMPGDEALIAWMQRASPATWPASPAWCWRSSPSSPPPTRRR</sequence>
<dbReference type="InterPro" id="IPR050109">
    <property type="entry name" value="HTH-type_TetR-like_transc_reg"/>
</dbReference>
<dbReference type="PRINTS" id="PR00455">
    <property type="entry name" value="HTHTETR"/>
</dbReference>
<keyword evidence="8" id="KW-1185">Reference proteome</keyword>
<dbReference type="Pfam" id="PF00440">
    <property type="entry name" value="TetR_N"/>
    <property type="match status" value="1"/>
</dbReference>
<dbReference type="EMBL" id="BAABDQ010000008">
    <property type="protein sequence ID" value="GAA3556196.1"/>
    <property type="molecule type" value="Genomic_DNA"/>
</dbReference>
<feature type="region of interest" description="Disordered" evidence="5">
    <location>
        <begin position="26"/>
        <end position="46"/>
    </location>
</feature>
<evidence type="ECO:0000256" key="2">
    <source>
        <dbReference type="ARBA" id="ARBA00023125"/>
    </source>
</evidence>
<evidence type="ECO:0000256" key="5">
    <source>
        <dbReference type="SAM" id="MobiDB-lite"/>
    </source>
</evidence>
<dbReference type="InterPro" id="IPR009057">
    <property type="entry name" value="Homeodomain-like_sf"/>
</dbReference>
<evidence type="ECO:0000313" key="8">
    <source>
        <dbReference type="Proteomes" id="UP001500630"/>
    </source>
</evidence>
<dbReference type="SUPFAM" id="SSF46689">
    <property type="entry name" value="Homeodomain-like"/>
    <property type="match status" value="1"/>
</dbReference>
<dbReference type="Proteomes" id="UP001500630">
    <property type="component" value="Unassembled WGS sequence"/>
</dbReference>
<reference evidence="8" key="1">
    <citation type="journal article" date="2019" name="Int. J. Syst. Evol. Microbiol.">
        <title>The Global Catalogue of Microorganisms (GCM) 10K type strain sequencing project: providing services to taxonomists for standard genome sequencing and annotation.</title>
        <authorList>
            <consortium name="The Broad Institute Genomics Platform"/>
            <consortium name="The Broad Institute Genome Sequencing Center for Infectious Disease"/>
            <person name="Wu L."/>
            <person name="Ma J."/>
        </authorList>
    </citation>
    <scope>NUCLEOTIDE SEQUENCE [LARGE SCALE GENOMIC DNA]</scope>
    <source>
        <strain evidence="8">JCM 17326</strain>
    </source>
</reference>
<comment type="caution">
    <text evidence="7">The sequence shown here is derived from an EMBL/GenBank/DDBJ whole genome shotgun (WGS) entry which is preliminary data.</text>
</comment>
<dbReference type="Gene3D" id="1.10.357.10">
    <property type="entry name" value="Tetracycline Repressor, domain 2"/>
    <property type="match status" value="1"/>
</dbReference>
<protein>
    <recommendedName>
        <fullName evidence="6">HTH tetR-type domain-containing protein</fullName>
    </recommendedName>
</protein>
<proteinExistence type="predicted"/>
<evidence type="ECO:0000259" key="6">
    <source>
        <dbReference type="PROSITE" id="PS50977"/>
    </source>
</evidence>
<feature type="DNA-binding region" description="H-T-H motif" evidence="4">
    <location>
        <begin position="77"/>
        <end position="96"/>
    </location>
</feature>
<feature type="region of interest" description="Disordered" evidence="5">
    <location>
        <begin position="144"/>
        <end position="164"/>
    </location>
</feature>
<organism evidence="7 8">
    <name type="scientific">Nonomuraea rosea</name>
    <dbReference type="NCBI Taxonomy" id="638574"/>
    <lineage>
        <taxon>Bacteria</taxon>
        <taxon>Bacillati</taxon>
        <taxon>Actinomycetota</taxon>
        <taxon>Actinomycetes</taxon>
        <taxon>Streptosporangiales</taxon>
        <taxon>Streptosporangiaceae</taxon>
        <taxon>Nonomuraea</taxon>
    </lineage>
</organism>
<evidence type="ECO:0000256" key="3">
    <source>
        <dbReference type="ARBA" id="ARBA00023163"/>
    </source>
</evidence>
<name>A0ABP6WV57_9ACTN</name>
<dbReference type="InterPro" id="IPR001647">
    <property type="entry name" value="HTH_TetR"/>
</dbReference>
<dbReference type="PANTHER" id="PTHR30055:SF234">
    <property type="entry name" value="HTH-TYPE TRANSCRIPTIONAL REGULATOR BETI"/>
    <property type="match status" value="1"/>
</dbReference>
<keyword evidence="3" id="KW-0804">Transcription</keyword>
<dbReference type="PROSITE" id="PS50977">
    <property type="entry name" value="HTH_TETR_2"/>
    <property type="match status" value="1"/>
</dbReference>
<evidence type="ECO:0000256" key="1">
    <source>
        <dbReference type="ARBA" id="ARBA00023015"/>
    </source>
</evidence>
<evidence type="ECO:0000313" key="7">
    <source>
        <dbReference type="EMBL" id="GAA3556196.1"/>
    </source>
</evidence>
<keyword evidence="2 4" id="KW-0238">DNA-binding</keyword>
<dbReference type="PANTHER" id="PTHR30055">
    <property type="entry name" value="HTH-TYPE TRANSCRIPTIONAL REGULATOR RUTR"/>
    <property type="match status" value="1"/>
</dbReference>
<evidence type="ECO:0000256" key="4">
    <source>
        <dbReference type="PROSITE-ProRule" id="PRU00335"/>
    </source>
</evidence>
<accession>A0ABP6WV57</accession>